<keyword evidence="2" id="KW-1185">Reference proteome</keyword>
<evidence type="ECO:0000313" key="1">
    <source>
        <dbReference type="EMBL" id="MFC4200811.1"/>
    </source>
</evidence>
<protein>
    <submittedName>
        <fullName evidence="1">Aromatic-ring-hydroxylating dioxygenase subunit beta</fullName>
    </submittedName>
</protein>
<name>A0ABV8NWU0_9BURK</name>
<dbReference type="PANTHER" id="PTHR41534:SF1">
    <property type="entry name" value="BLR3401 PROTEIN"/>
    <property type="match status" value="1"/>
</dbReference>
<dbReference type="Pfam" id="PF00866">
    <property type="entry name" value="Ring_hydroxyl_B"/>
    <property type="match status" value="1"/>
</dbReference>
<accession>A0ABV8NWU0</accession>
<keyword evidence="1" id="KW-0560">Oxidoreductase</keyword>
<dbReference type="InterPro" id="IPR000391">
    <property type="entry name" value="Rng_hydr_dOase-bsu"/>
</dbReference>
<dbReference type="PANTHER" id="PTHR41534">
    <property type="entry name" value="BLR3401 PROTEIN"/>
    <property type="match status" value="1"/>
</dbReference>
<reference evidence="2" key="1">
    <citation type="journal article" date="2019" name="Int. J. Syst. Evol. Microbiol.">
        <title>The Global Catalogue of Microorganisms (GCM) 10K type strain sequencing project: providing services to taxonomists for standard genome sequencing and annotation.</title>
        <authorList>
            <consortium name="The Broad Institute Genomics Platform"/>
            <consortium name="The Broad Institute Genome Sequencing Center for Infectious Disease"/>
            <person name="Wu L."/>
            <person name="Ma J."/>
        </authorList>
    </citation>
    <scope>NUCLEOTIDE SEQUENCE [LARGE SCALE GENOMIC DNA]</scope>
    <source>
        <strain evidence="2">LMG 24813</strain>
    </source>
</reference>
<dbReference type="GO" id="GO:0051213">
    <property type="term" value="F:dioxygenase activity"/>
    <property type="evidence" value="ECO:0007669"/>
    <property type="project" value="UniProtKB-KW"/>
</dbReference>
<dbReference type="Proteomes" id="UP001595848">
    <property type="component" value="Unassembled WGS sequence"/>
</dbReference>
<dbReference type="CDD" id="cd00667">
    <property type="entry name" value="ring_hydroxylating_dioxygenases_beta"/>
    <property type="match status" value="1"/>
</dbReference>
<sequence length="167" mass="19546">MTQQHDRELARELLAREALYLDTRQWGDWLDLYEDDAVFWVPAWRDETNLIQDPETELSFIYLRGKALLEERVRRLGSERSAAGLPLPRTVHMVTGSVIEELDPEHLLRVSSAWSSHIYVHKDNALLTYAGRYEHTLVRTADAYRIQSKKIILANDFLIAKLDFFYV</sequence>
<organism evidence="1 2">
    <name type="scientific">Candidimonas humi</name>
    <dbReference type="NCBI Taxonomy" id="683355"/>
    <lineage>
        <taxon>Bacteria</taxon>
        <taxon>Pseudomonadati</taxon>
        <taxon>Pseudomonadota</taxon>
        <taxon>Betaproteobacteria</taxon>
        <taxon>Burkholderiales</taxon>
        <taxon>Alcaligenaceae</taxon>
        <taxon>Candidimonas</taxon>
    </lineage>
</organism>
<proteinExistence type="predicted"/>
<evidence type="ECO:0000313" key="2">
    <source>
        <dbReference type="Proteomes" id="UP001595848"/>
    </source>
</evidence>
<comment type="caution">
    <text evidence="1">The sequence shown here is derived from an EMBL/GenBank/DDBJ whole genome shotgun (WGS) entry which is preliminary data.</text>
</comment>
<gene>
    <name evidence="1" type="ORF">ACFOY1_07580</name>
</gene>
<dbReference type="RefSeq" id="WP_217963974.1">
    <property type="nucleotide sequence ID" value="NZ_JAHTBN010000003.1"/>
</dbReference>
<dbReference type="EMBL" id="JBHSBV010000002">
    <property type="protein sequence ID" value="MFC4200811.1"/>
    <property type="molecule type" value="Genomic_DNA"/>
</dbReference>
<keyword evidence="1" id="KW-0223">Dioxygenase</keyword>